<evidence type="ECO:0000256" key="2">
    <source>
        <dbReference type="ARBA" id="ARBA00022692"/>
    </source>
</evidence>
<dbReference type="GO" id="GO:0016020">
    <property type="term" value="C:membrane"/>
    <property type="evidence" value="ECO:0007669"/>
    <property type="project" value="UniProtKB-SubCell"/>
</dbReference>
<name>A0A507BQF9_9FUNG</name>
<keyword evidence="8" id="KW-1185">Reference proteome</keyword>
<evidence type="ECO:0000256" key="5">
    <source>
        <dbReference type="SAM" id="MobiDB-lite"/>
    </source>
</evidence>
<feature type="region of interest" description="Disordered" evidence="5">
    <location>
        <begin position="578"/>
        <end position="598"/>
    </location>
</feature>
<dbReference type="InterPro" id="IPR005178">
    <property type="entry name" value="Ostalpha/TMEM184C"/>
</dbReference>
<evidence type="ECO:0000313" key="7">
    <source>
        <dbReference type="EMBL" id="TPX31467.1"/>
    </source>
</evidence>
<evidence type="ECO:0000256" key="6">
    <source>
        <dbReference type="SAM" id="Phobius"/>
    </source>
</evidence>
<sequence length="643" mass="72103">MAVAVNATADKAQCYFPDSANLVPGTTGYFVMYFGWTICIILAILSTIFTTKLVYKHFQHYNAPEVQRHIVRILMMVPIYSIVSTFQFRWFNLATVYELASSIYEAFVVWSFFSLMLIYVGDDAKEQHEALSKMPDHACMIPLNWIWRKKFSPRGRTFFIVSRLGVLQYVVVKPLTNILGIVLEYYDLLCPQSFAIYHGEFWVSGLAMISVSIAMYILLTFYFVVHEEIQKHNPLQKLLAVKFVVFLSFWQNIILGFLAGSNLLPSFPPWTPGGLAASLQSLLLCIEMFIAAVWHQWAFAWQEFLTNQHPLPTPVWKGFYDSLLFRDVVFDVARMPKEVKEHRQYKVQKVAGKAVNELYDNYMSTSDGVGTSSGNDDEITIVAAPLPTAQPDVKGKGPLVATIMKTRQESGGWLGSGWYPPTAADKEISLEEVEIEDSKMHFERGHEGLDVDQWSESEVDVRHHVFIEDSFKRRKSLPIPPVAAGTAQPLNSSTNLTTSGVDQPPRLPTKVYDTPPSAPTSSNKPPLKGILVSAPTKRPSLSETQPEMRQSTATDIYMLMGPMTSEPKAEVEEEVNVEEKPAEPVENVPNNVGWVDGDAAVPAPVVSTIRRGSAPKKLPDIPVTVAHQFPARSESLNVNNQDY</sequence>
<proteinExistence type="predicted"/>
<feature type="transmembrane region" description="Helical" evidence="6">
    <location>
        <begin position="201"/>
        <end position="225"/>
    </location>
</feature>
<dbReference type="GeneID" id="42006424"/>
<comment type="subcellular location">
    <subcellularLocation>
        <location evidence="1">Membrane</location>
        <topology evidence="1">Multi-pass membrane protein</topology>
    </subcellularLocation>
</comment>
<feature type="compositionally biased region" description="Polar residues" evidence="5">
    <location>
        <begin position="488"/>
        <end position="501"/>
    </location>
</feature>
<keyword evidence="4 6" id="KW-0472">Membrane</keyword>
<gene>
    <name evidence="7" type="ORF">SmJEL517_g05200</name>
</gene>
<dbReference type="PANTHER" id="PTHR23423">
    <property type="entry name" value="ORGANIC SOLUTE TRANSPORTER-RELATED"/>
    <property type="match status" value="1"/>
</dbReference>
<protein>
    <submittedName>
        <fullName evidence="7">Uncharacterized protein</fullName>
    </submittedName>
</protein>
<keyword evidence="3 6" id="KW-1133">Transmembrane helix</keyword>
<dbReference type="OrthoDB" id="5348404at2759"/>
<feature type="transmembrane region" description="Helical" evidence="6">
    <location>
        <begin position="103"/>
        <end position="121"/>
    </location>
</feature>
<evidence type="ECO:0000256" key="1">
    <source>
        <dbReference type="ARBA" id="ARBA00004141"/>
    </source>
</evidence>
<dbReference type="Proteomes" id="UP000319731">
    <property type="component" value="Unassembled WGS sequence"/>
</dbReference>
<reference evidence="7 8" key="1">
    <citation type="journal article" date="2019" name="Sci. Rep.">
        <title>Comparative genomics of chytrid fungi reveal insights into the obligate biotrophic and pathogenic lifestyle of Synchytrium endobioticum.</title>
        <authorList>
            <person name="van de Vossenberg B.T.L.H."/>
            <person name="Warris S."/>
            <person name="Nguyen H.D.T."/>
            <person name="van Gent-Pelzer M.P.E."/>
            <person name="Joly D.L."/>
            <person name="van de Geest H.C."/>
            <person name="Bonants P.J.M."/>
            <person name="Smith D.S."/>
            <person name="Levesque C.A."/>
            <person name="van der Lee T.A.J."/>
        </authorList>
    </citation>
    <scope>NUCLEOTIDE SEQUENCE [LARGE SCALE GENOMIC DNA]</scope>
    <source>
        <strain evidence="7 8">JEL517</strain>
    </source>
</reference>
<dbReference type="AlphaFoldDB" id="A0A507BQF9"/>
<evidence type="ECO:0000256" key="3">
    <source>
        <dbReference type="ARBA" id="ARBA00022989"/>
    </source>
</evidence>
<keyword evidence="2 6" id="KW-0812">Transmembrane</keyword>
<evidence type="ECO:0000256" key="4">
    <source>
        <dbReference type="ARBA" id="ARBA00023136"/>
    </source>
</evidence>
<evidence type="ECO:0000313" key="8">
    <source>
        <dbReference type="Proteomes" id="UP000319731"/>
    </source>
</evidence>
<feature type="transmembrane region" description="Helical" evidence="6">
    <location>
        <begin position="30"/>
        <end position="49"/>
    </location>
</feature>
<dbReference type="EMBL" id="QEAO01000044">
    <property type="protein sequence ID" value="TPX31467.1"/>
    <property type="molecule type" value="Genomic_DNA"/>
</dbReference>
<feature type="transmembrane region" description="Helical" evidence="6">
    <location>
        <begin position="70"/>
        <end position="91"/>
    </location>
</feature>
<dbReference type="SMART" id="SM01417">
    <property type="entry name" value="Solute_trans_a"/>
    <property type="match status" value="1"/>
</dbReference>
<comment type="caution">
    <text evidence="7">The sequence shown here is derived from an EMBL/GenBank/DDBJ whole genome shotgun (WGS) entry which is preliminary data.</text>
</comment>
<feature type="transmembrane region" description="Helical" evidence="6">
    <location>
        <begin position="158"/>
        <end position="181"/>
    </location>
</feature>
<feature type="transmembrane region" description="Helical" evidence="6">
    <location>
        <begin position="237"/>
        <end position="259"/>
    </location>
</feature>
<dbReference type="STRING" id="1806994.A0A507BQF9"/>
<organism evidence="7 8">
    <name type="scientific">Synchytrium microbalum</name>
    <dbReference type="NCBI Taxonomy" id="1806994"/>
    <lineage>
        <taxon>Eukaryota</taxon>
        <taxon>Fungi</taxon>
        <taxon>Fungi incertae sedis</taxon>
        <taxon>Chytridiomycota</taxon>
        <taxon>Chytridiomycota incertae sedis</taxon>
        <taxon>Chytridiomycetes</taxon>
        <taxon>Synchytriales</taxon>
        <taxon>Synchytriaceae</taxon>
        <taxon>Synchytrium</taxon>
    </lineage>
</organism>
<accession>A0A507BQF9</accession>
<feature type="region of interest" description="Disordered" evidence="5">
    <location>
        <begin position="479"/>
        <end position="549"/>
    </location>
</feature>
<dbReference type="Pfam" id="PF03619">
    <property type="entry name" value="Solute_trans_a"/>
    <property type="match status" value="1"/>
</dbReference>
<dbReference type="RefSeq" id="XP_031022888.1">
    <property type="nucleotide sequence ID" value="XM_031171127.1"/>
</dbReference>
<feature type="compositionally biased region" description="Polar residues" evidence="5">
    <location>
        <begin position="539"/>
        <end position="549"/>
    </location>
</feature>